<dbReference type="Gene3D" id="2.30.30.40">
    <property type="entry name" value="SH3 Domains"/>
    <property type="match status" value="1"/>
</dbReference>
<dbReference type="Gene3D" id="1.10.510.10">
    <property type="entry name" value="Transferase(Phosphotransferase) domain 1"/>
    <property type="match status" value="1"/>
</dbReference>
<evidence type="ECO:0000256" key="3">
    <source>
        <dbReference type="ARBA" id="ARBA00022741"/>
    </source>
</evidence>
<dbReference type="InterPro" id="IPR000980">
    <property type="entry name" value="SH2"/>
</dbReference>
<evidence type="ECO:0000256" key="5">
    <source>
        <dbReference type="ARBA" id="ARBA00022840"/>
    </source>
</evidence>
<dbReference type="RefSeq" id="XP_031757813.1">
    <property type="nucleotide sequence ID" value="XM_031901953.1"/>
</dbReference>
<name>A0A803K4Z7_XENTR</name>
<dbReference type="GO" id="GO:0048468">
    <property type="term" value="P:cell development"/>
    <property type="evidence" value="ECO:0007669"/>
    <property type="project" value="UniProtKB-ARBA"/>
</dbReference>
<comment type="subcellular location">
    <subcellularLocation>
        <location evidence="1">Endomembrane system</location>
    </subcellularLocation>
</comment>
<dbReference type="PRINTS" id="PR00109">
    <property type="entry name" value="TYRKINASE"/>
</dbReference>
<dbReference type="SUPFAM" id="SSF56112">
    <property type="entry name" value="Protein kinase-like (PK-like)"/>
    <property type="match status" value="1"/>
</dbReference>
<sequence>MGLRVCKRICPCCPPCQGTEQPDRGPSSKFYPPPAGNLPPSLPGTRGKGQGTPQVTRYKMHLTGTSGQGWAPSGQGKENPGFVPQDELDNPMRMEPQLIHEPQHPSPEQPSVGVLHPKQLSRAAKVSMYSYTARSPGGMDVQRGDRLEVIGTKGPWVLVQRETGRGPAQTCYIPKSFLADAGSLEAEDWYFGGIRRMDAKRFLLQEPNGSGSFLVWHSDASYWLSVRVEQTVRHYRITQAQGAYYLVERAAFRTLGALVLYYQQQSDGLCTRLGKPCVWLDVPRMPSLCHTAVDQLEISPNSIERIRKLGRGSFGLVWLGKWNGTTQVAIKELQVTAQSLQKSLYGEADTMWKLSHERLLKLYAVCLQVSPVFIVTEYMERGTLKRYLRDHQQNRNLELQQLMDFAAQICQGMGYMEQNLCVHRDLRAENILLSAMLSCKIGDFGLARFMDSSSIAMSADARIPIKWMAPEVFSEQRYSSKSDVWSFGVLLVEIVTYGKMPFPEITNEQYVREMLREGGTLQPPRDAPDNVSYIMNMCWRRAAPTRPTFAELERLIMDLLTFSEDVVQ</sequence>
<dbReference type="PROSITE" id="PS00109">
    <property type="entry name" value="PROTEIN_KINASE_TYR"/>
    <property type="match status" value="1"/>
</dbReference>
<dbReference type="InterPro" id="IPR008266">
    <property type="entry name" value="Tyr_kinase_AS"/>
</dbReference>
<feature type="region of interest" description="Disordered" evidence="12">
    <location>
        <begin position="17"/>
        <end position="84"/>
    </location>
</feature>
<feature type="compositionally biased region" description="Pro residues" evidence="12">
    <location>
        <begin position="31"/>
        <end position="42"/>
    </location>
</feature>
<dbReference type="Pfam" id="PF00017">
    <property type="entry name" value="SH2"/>
    <property type="match status" value="1"/>
</dbReference>
<keyword evidence="6" id="KW-0472">Membrane</keyword>
<dbReference type="GO" id="GO:0005102">
    <property type="term" value="F:signaling receptor binding"/>
    <property type="evidence" value="ECO:0000318"/>
    <property type="project" value="GO_Central"/>
</dbReference>
<dbReference type="AlphaFoldDB" id="A0A803K4Z7"/>
<evidence type="ECO:0000256" key="8">
    <source>
        <dbReference type="ARBA" id="ARBA00051245"/>
    </source>
</evidence>
<dbReference type="CDD" id="cd00192">
    <property type="entry name" value="PTKc"/>
    <property type="match status" value="1"/>
</dbReference>
<evidence type="ECO:0000256" key="10">
    <source>
        <dbReference type="PROSITE-ProRule" id="PRU10141"/>
    </source>
</evidence>
<gene>
    <name evidence="15 17 18" type="primary">LOC101733045</name>
</gene>
<keyword evidence="16" id="KW-1185">Reference proteome</keyword>
<dbReference type="Gene3D" id="3.30.505.10">
    <property type="entry name" value="SH2 domain"/>
    <property type="match status" value="1"/>
</dbReference>
<dbReference type="PROSITE" id="PS50001">
    <property type="entry name" value="SH2"/>
    <property type="match status" value="1"/>
</dbReference>
<evidence type="ECO:0000313" key="17">
    <source>
        <dbReference type="RefSeq" id="XP_031757813.1"/>
    </source>
</evidence>
<comment type="similarity">
    <text evidence="11">Belongs to the protein kinase superfamily. Tyr protein kinase family.</text>
</comment>
<evidence type="ECO:0000256" key="6">
    <source>
        <dbReference type="ARBA" id="ARBA00023136"/>
    </source>
</evidence>
<keyword evidence="2 11" id="KW-0808">Transferase</keyword>
<dbReference type="InterPro" id="IPR017441">
    <property type="entry name" value="Protein_kinase_ATP_BS"/>
</dbReference>
<dbReference type="InterPro" id="IPR020635">
    <property type="entry name" value="Tyr_kinase_cat_dom"/>
</dbReference>
<dbReference type="GO" id="GO:0030154">
    <property type="term" value="P:cell differentiation"/>
    <property type="evidence" value="ECO:0000318"/>
    <property type="project" value="GO_Central"/>
</dbReference>
<dbReference type="KEGG" id="xtr:101733045"/>
<dbReference type="Proteomes" id="UP000008143">
    <property type="component" value="Chromosome 5"/>
</dbReference>
<reference evidence="15" key="2">
    <citation type="submission" date="2021-03" db="UniProtKB">
        <authorList>
            <consortium name="Ensembl"/>
        </authorList>
    </citation>
    <scope>IDENTIFICATION</scope>
</reference>
<keyword evidence="4 11" id="KW-0418">Kinase</keyword>
<reference evidence="15" key="1">
    <citation type="journal article" date="2010" name="Science">
        <title>The genome of the Western clawed frog Xenopus tropicalis.</title>
        <authorList>
            <person name="Hellsten U."/>
            <person name="Harland R.M."/>
            <person name="Gilchrist M.J."/>
            <person name="Hendrix D."/>
            <person name="Jurka J."/>
            <person name="Kapitonov V."/>
            <person name="Ovcharenko I."/>
            <person name="Putnam N.H."/>
            <person name="Shu S."/>
            <person name="Taher L."/>
            <person name="Blitz I.L."/>
            <person name="Blumberg B."/>
            <person name="Dichmann D.S."/>
            <person name="Dubchak I."/>
            <person name="Amaya E."/>
            <person name="Detter J.C."/>
            <person name="Fletcher R."/>
            <person name="Gerhard D.S."/>
            <person name="Goodstein D."/>
            <person name="Graves T."/>
            <person name="Grigoriev I.V."/>
            <person name="Grimwood J."/>
            <person name="Kawashima T."/>
            <person name="Lindquist E."/>
            <person name="Lucas S.M."/>
            <person name="Mead P.E."/>
            <person name="Mitros T."/>
            <person name="Ogino H."/>
            <person name="Ohta Y."/>
            <person name="Poliakov A.V."/>
            <person name="Pollet N."/>
            <person name="Robert J."/>
            <person name="Salamov A."/>
            <person name="Sater A.K."/>
            <person name="Schmutz J."/>
            <person name="Terry A."/>
            <person name="Vize P.D."/>
            <person name="Warren W.C."/>
            <person name="Wells D."/>
            <person name="Wills A."/>
            <person name="Wilson R.K."/>
            <person name="Zimmerman L.B."/>
            <person name="Zorn A.M."/>
            <person name="Grainger R."/>
            <person name="Grammer T."/>
            <person name="Khokha M.K."/>
            <person name="Richardson P.M."/>
            <person name="Rokhsar D.S."/>
        </authorList>
    </citation>
    <scope>NUCLEOTIDE SEQUENCE [LARGE SCALE GENOMIC DNA]</scope>
    <source>
        <strain evidence="15">Nigerian</strain>
    </source>
</reference>
<dbReference type="FunFam" id="1.10.510.10:FF:001512">
    <property type="entry name" value="Receptor tyrosine-protein kinase erbB-2"/>
    <property type="match status" value="1"/>
</dbReference>
<dbReference type="InterPro" id="IPR036860">
    <property type="entry name" value="SH2_dom_sf"/>
</dbReference>
<protein>
    <recommendedName>
        <fullName evidence="11">Tyrosine-protein kinase</fullName>
        <ecNumber evidence="11">2.7.10.2</ecNumber>
    </recommendedName>
</protein>
<dbReference type="InterPro" id="IPR000719">
    <property type="entry name" value="Prot_kinase_dom"/>
</dbReference>
<dbReference type="PRINTS" id="PR00401">
    <property type="entry name" value="SH2DOMAIN"/>
</dbReference>
<dbReference type="SMART" id="SM00252">
    <property type="entry name" value="SH2"/>
    <property type="match status" value="1"/>
</dbReference>
<dbReference type="GO" id="GO:0005886">
    <property type="term" value="C:plasma membrane"/>
    <property type="evidence" value="ECO:0000318"/>
    <property type="project" value="GO_Central"/>
</dbReference>
<evidence type="ECO:0000259" key="13">
    <source>
        <dbReference type="PROSITE" id="PS50001"/>
    </source>
</evidence>
<organism evidence="15">
    <name type="scientific">Xenopus tropicalis</name>
    <name type="common">Western clawed frog</name>
    <name type="synonym">Silurana tropicalis</name>
    <dbReference type="NCBI Taxonomy" id="8364"/>
    <lineage>
        <taxon>Eukaryota</taxon>
        <taxon>Metazoa</taxon>
        <taxon>Chordata</taxon>
        <taxon>Craniata</taxon>
        <taxon>Vertebrata</taxon>
        <taxon>Euteleostomi</taxon>
        <taxon>Amphibia</taxon>
        <taxon>Batrachia</taxon>
        <taxon>Anura</taxon>
        <taxon>Pipoidea</taxon>
        <taxon>Pipidae</taxon>
        <taxon>Xenopodinae</taxon>
        <taxon>Xenopus</taxon>
        <taxon>Silurana</taxon>
    </lineage>
</organism>
<evidence type="ECO:0000259" key="14">
    <source>
        <dbReference type="PROSITE" id="PS50011"/>
    </source>
</evidence>
<dbReference type="AGR" id="Xenbase:XB-GENE-29086679"/>
<dbReference type="SUPFAM" id="SSF50044">
    <property type="entry name" value="SH3-domain"/>
    <property type="match status" value="1"/>
</dbReference>
<keyword evidence="5 10" id="KW-0067">ATP-binding</keyword>
<evidence type="ECO:0000256" key="11">
    <source>
        <dbReference type="RuleBase" id="RU362096"/>
    </source>
</evidence>
<dbReference type="Ensembl" id="ENSXETT00000112782">
    <property type="protein sequence ID" value="ENSXETP00000115418"/>
    <property type="gene ID" value="ENSXETG00000045874"/>
</dbReference>
<proteinExistence type="inferred from homology"/>
<evidence type="ECO:0000313" key="16">
    <source>
        <dbReference type="Proteomes" id="UP000008143"/>
    </source>
</evidence>
<dbReference type="SUPFAM" id="SSF55550">
    <property type="entry name" value="SH2 domain"/>
    <property type="match status" value="1"/>
</dbReference>
<keyword evidence="3 10" id="KW-0547">Nucleotide-binding</keyword>
<dbReference type="InterPro" id="IPR011009">
    <property type="entry name" value="Kinase-like_dom_sf"/>
</dbReference>
<dbReference type="InterPro" id="IPR001245">
    <property type="entry name" value="Ser-Thr/Tyr_kinase_cat_dom"/>
</dbReference>
<dbReference type="OrthoDB" id="4062651at2759"/>
<comment type="catalytic activity">
    <reaction evidence="8 11">
        <text>L-tyrosyl-[protein] + ATP = O-phospho-L-tyrosyl-[protein] + ADP + H(+)</text>
        <dbReference type="Rhea" id="RHEA:10596"/>
        <dbReference type="Rhea" id="RHEA-COMP:10136"/>
        <dbReference type="Rhea" id="RHEA-COMP:20101"/>
        <dbReference type="ChEBI" id="CHEBI:15378"/>
        <dbReference type="ChEBI" id="CHEBI:30616"/>
        <dbReference type="ChEBI" id="CHEBI:46858"/>
        <dbReference type="ChEBI" id="CHEBI:61978"/>
        <dbReference type="ChEBI" id="CHEBI:456216"/>
        <dbReference type="EC" id="2.7.10.2"/>
    </reaction>
</comment>
<evidence type="ECO:0000256" key="9">
    <source>
        <dbReference type="PROSITE-ProRule" id="PRU00191"/>
    </source>
</evidence>
<reference evidence="17" key="3">
    <citation type="submission" date="2025-04" db="UniProtKB">
        <authorList>
            <consortium name="RefSeq"/>
        </authorList>
    </citation>
    <scope>IDENTIFICATION</scope>
    <source>
        <strain evidence="17">Nigerian</strain>
        <tissue evidence="17">Liver and blood</tissue>
    </source>
</reference>
<evidence type="ECO:0000313" key="18">
    <source>
        <dbReference type="Xenbase" id="XB-GENE-29086679"/>
    </source>
</evidence>
<dbReference type="GeneTree" id="ENSGT00940000164033"/>
<keyword evidence="7 11" id="KW-0829">Tyrosine-protein kinase</keyword>
<dbReference type="PANTHER" id="PTHR24418">
    <property type="entry name" value="TYROSINE-PROTEIN KINASE"/>
    <property type="match status" value="1"/>
</dbReference>
<dbReference type="SMART" id="SM00219">
    <property type="entry name" value="TyrKc"/>
    <property type="match status" value="1"/>
</dbReference>
<evidence type="ECO:0000313" key="15">
    <source>
        <dbReference type="Ensembl" id="ENSXETP00000115418"/>
    </source>
</evidence>
<feature type="domain" description="Protein kinase" evidence="14">
    <location>
        <begin position="303"/>
        <end position="560"/>
    </location>
</feature>
<dbReference type="GO" id="GO:0007169">
    <property type="term" value="P:cell surface receptor protein tyrosine kinase signaling pathway"/>
    <property type="evidence" value="ECO:0000318"/>
    <property type="project" value="GO_Central"/>
</dbReference>
<dbReference type="GO" id="GO:0050793">
    <property type="term" value="P:regulation of developmental process"/>
    <property type="evidence" value="ECO:0007669"/>
    <property type="project" value="UniProtKB-ARBA"/>
</dbReference>
<dbReference type="EC" id="2.7.10.2" evidence="11"/>
<evidence type="ECO:0000256" key="2">
    <source>
        <dbReference type="ARBA" id="ARBA00022679"/>
    </source>
</evidence>
<dbReference type="GO" id="GO:0005524">
    <property type="term" value="F:ATP binding"/>
    <property type="evidence" value="ECO:0007669"/>
    <property type="project" value="UniProtKB-UniRule"/>
</dbReference>
<feature type="binding site" evidence="10">
    <location>
        <position position="331"/>
    </location>
    <ligand>
        <name>ATP</name>
        <dbReference type="ChEBI" id="CHEBI:30616"/>
    </ligand>
</feature>
<evidence type="ECO:0000256" key="1">
    <source>
        <dbReference type="ARBA" id="ARBA00004308"/>
    </source>
</evidence>
<feature type="domain" description="SH2" evidence="13">
    <location>
        <begin position="189"/>
        <end position="277"/>
    </location>
</feature>
<dbReference type="GO" id="GO:0004715">
    <property type="term" value="F:non-membrane spanning protein tyrosine kinase activity"/>
    <property type="evidence" value="ECO:0000318"/>
    <property type="project" value="GO_Central"/>
</dbReference>
<evidence type="ECO:0000256" key="4">
    <source>
        <dbReference type="ARBA" id="ARBA00022777"/>
    </source>
</evidence>
<dbReference type="GO" id="GO:0012505">
    <property type="term" value="C:endomembrane system"/>
    <property type="evidence" value="ECO:0007669"/>
    <property type="project" value="UniProtKB-SubCell"/>
</dbReference>
<dbReference type="Pfam" id="PF07714">
    <property type="entry name" value="PK_Tyr_Ser-Thr"/>
    <property type="match status" value="1"/>
</dbReference>
<evidence type="ECO:0000256" key="7">
    <source>
        <dbReference type="ARBA" id="ARBA00023137"/>
    </source>
</evidence>
<dbReference type="PROSITE" id="PS50011">
    <property type="entry name" value="PROTEIN_KINASE_DOM"/>
    <property type="match status" value="1"/>
</dbReference>
<evidence type="ECO:0000256" key="12">
    <source>
        <dbReference type="SAM" id="MobiDB-lite"/>
    </source>
</evidence>
<dbReference type="GO" id="GO:0030182">
    <property type="term" value="P:neuron differentiation"/>
    <property type="evidence" value="ECO:0007669"/>
    <property type="project" value="UniProtKB-ARBA"/>
</dbReference>
<dbReference type="Xenbase" id="XB-GENE-29086679">
    <property type="gene designation" value="LOC101733045"/>
</dbReference>
<accession>A0A803K4Z7</accession>
<dbReference type="InterPro" id="IPR036028">
    <property type="entry name" value="SH3-like_dom_sf"/>
</dbReference>
<dbReference type="GeneID" id="101733045"/>
<dbReference type="InterPro" id="IPR050198">
    <property type="entry name" value="Non-receptor_tyrosine_kinases"/>
</dbReference>
<dbReference type="OMA" id="TMWKLSH"/>
<keyword evidence="9" id="KW-0727">SH2 domain</keyword>
<dbReference type="PROSITE" id="PS00107">
    <property type="entry name" value="PROTEIN_KINASE_ATP"/>
    <property type="match status" value="1"/>
</dbReference>